<dbReference type="RefSeq" id="WP_188567766.1">
    <property type="nucleotide sequence ID" value="NZ_BMED01000004.1"/>
</dbReference>
<reference evidence="1" key="1">
    <citation type="journal article" date="2014" name="Int. J. Syst. Evol. Microbiol.">
        <title>Complete genome sequence of Corynebacterium casei LMG S-19264T (=DSM 44701T), isolated from a smear-ripened cheese.</title>
        <authorList>
            <consortium name="US DOE Joint Genome Institute (JGI-PGF)"/>
            <person name="Walter F."/>
            <person name="Albersmeier A."/>
            <person name="Kalinowski J."/>
            <person name="Ruckert C."/>
        </authorList>
    </citation>
    <scope>NUCLEOTIDE SEQUENCE</scope>
    <source>
        <strain evidence="1">CGMCC 1.10998</strain>
    </source>
</reference>
<proteinExistence type="predicted"/>
<organism evidence="1 2">
    <name type="scientific">Undibacterium terreum</name>
    <dbReference type="NCBI Taxonomy" id="1224302"/>
    <lineage>
        <taxon>Bacteria</taxon>
        <taxon>Pseudomonadati</taxon>
        <taxon>Pseudomonadota</taxon>
        <taxon>Betaproteobacteria</taxon>
        <taxon>Burkholderiales</taxon>
        <taxon>Oxalobacteraceae</taxon>
        <taxon>Undibacterium</taxon>
    </lineage>
</organism>
<keyword evidence="2" id="KW-1185">Reference proteome</keyword>
<evidence type="ECO:0000313" key="2">
    <source>
        <dbReference type="Proteomes" id="UP000637423"/>
    </source>
</evidence>
<comment type="caution">
    <text evidence="1">The sequence shown here is derived from an EMBL/GenBank/DDBJ whole genome shotgun (WGS) entry which is preliminary data.</text>
</comment>
<gene>
    <name evidence="1" type="ORF">GCM10011396_38730</name>
</gene>
<evidence type="ECO:0000313" key="1">
    <source>
        <dbReference type="EMBL" id="GGC87758.1"/>
    </source>
</evidence>
<name>A0A916XNN0_9BURK</name>
<reference evidence="1" key="2">
    <citation type="submission" date="2020-09" db="EMBL/GenBank/DDBJ databases">
        <authorList>
            <person name="Sun Q."/>
            <person name="Zhou Y."/>
        </authorList>
    </citation>
    <scope>NUCLEOTIDE SEQUENCE</scope>
    <source>
        <strain evidence="1">CGMCC 1.10998</strain>
    </source>
</reference>
<protein>
    <submittedName>
        <fullName evidence="1">Uncharacterized protein</fullName>
    </submittedName>
</protein>
<sequence length="111" mass="12728">MSVYKISYANKGKFERIKFEHECNYPLSHYEIVCIAARHKMQSEIVAIGLMAPPDTPELLVQTNVQIMDLADIEFVEFIIEGTTHIQCVPSVWRIGSYVVDDIPEFNPTRP</sequence>
<dbReference type="AlphaFoldDB" id="A0A916XNN0"/>
<accession>A0A916XNN0</accession>
<dbReference type="Proteomes" id="UP000637423">
    <property type="component" value="Unassembled WGS sequence"/>
</dbReference>
<dbReference type="EMBL" id="BMED01000004">
    <property type="protein sequence ID" value="GGC87758.1"/>
    <property type="molecule type" value="Genomic_DNA"/>
</dbReference>